<dbReference type="InterPro" id="IPR014958">
    <property type="entry name" value="DGC"/>
</dbReference>
<gene>
    <name evidence="1" type="ORF">ACWI_21140</name>
</gene>
<dbReference type="OrthoDB" id="1778230at2"/>
<organism evidence="1 2">
    <name type="scientific">Acetobacterium wieringae</name>
    <dbReference type="NCBI Taxonomy" id="52694"/>
    <lineage>
        <taxon>Bacteria</taxon>
        <taxon>Bacillati</taxon>
        <taxon>Bacillota</taxon>
        <taxon>Clostridia</taxon>
        <taxon>Eubacteriales</taxon>
        <taxon>Eubacteriaceae</taxon>
        <taxon>Acetobacterium</taxon>
    </lineage>
</organism>
<dbReference type="EMBL" id="LKEU01000031">
    <property type="protein sequence ID" value="OFV70333.1"/>
    <property type="molecule type" value="Genomic_DNA"/>
</dbReference>
<proteinExistence type="predicted"/>
<dbReference type="Pfam" id="PF08859">
    <property type="entry name" value="DGC"/>
    <property type="match status" value="1"/>
</dbReference>
<reference evidence="1 2" key="1">
    <citation type="submission" date="2015-09" db="EMBL/GenBank/DDBJ databases">
        <title>Genome sequence of Acetobacterium wieringae DSM 1911.</title>
        <authorList>
            <person name="Poehlein A."/>
            <person name="Bengelsdorf F.R."/>
            <person name="Schiel-Bengelsdorf B."/>
            <person name="Duerre P."/>
            <person name="Daniel R."/>
        </authorList>
    </citation>
    <scope>NUCLEOTIDE SEQUENCE [LARGE SCALE GENOMIC DNA]</scope>
    <source>
        <strain evidence="1 2">DSM 1911</strain>
    </source>
</reference>
<protein>
    <submittedName>
        <fullName evidence="1">DGC domain protein</fullName>
    </submittedName>
</protein>
<evidence type="ECO:0000313" key="1">
    <source>
        <dbReference type="EMBL" id="OFV70333.1"/>
    </source>
</evidence>
<dbReference type="AlphaFoldDB" id="A0A1F2PG79"/>
<dbReference type="STRING" id="52694.ACWI_21140"/>
<accession>A0A1F2PG79</accession>
<dbReference type="Proteomes" id="UP000176244">
    <property type="component" value="Unassembled WGS sequence"/>
</dbReference>
<sequence>MINNKIGIISCSGEECLGGTISRLAVRKMMEELKPGMVSTLCLPLFIAGDGGEREFAEKYPTIAVDGCSKCCAKRAIEKYSNQVAGSVDVAEIIGEDKALEKPLSTRHLTDEHHEYVNKTAAITCQIFDDILAKQ</sequence>
<dbReference type="RefSeq" id="WP_070371409.1">
    <property type="nucleotide sequence ID" value="NZ_LKEU01000031.1"/>
</dbReference>
<evidence type="ECO:0000313" key="2">
    <source>
        <dbReference type="Proteomes" id="UP000176244"/>
    </source>
</evidence>
<comment type="caution">
    <text evidence="1">The sequence shown here is derived from an EMBL/GenBank/DDBJ whole genome shotgun (WGS) entry which is preliminary data.</text>
</comment>
<name>A0A1F2PG79_9FIRM</name>